<evidence type="ECO:0000256" key="1">
    <source>
        <dbReference type="ARBA" id="ARBA00022676"/>
    </source>
</evidence>
<dbReference type="PANTHER" id="PTHR37469:SF2">
    <property type="entry name" value="CELLOBIONIC ACID PHOSPHORYLASE"/>
    <property type="match status" value="1"/>
</dbReference>
<comment type="caution">
    <text evidence="5">The sequence shown here is derived from an EMBL/GenBank/DDBJ whole genome shotgun (WGS) entry which is preliminary data.</text>
</comment>
<keyword evidence="2" id="KW-0808">Transferase</keyword>
<organism evidence="5 6">
    <name type="scientific">Gallaecimonas pentaromativorans</name>
    <dbReference type="NCBI Taxonomy" id="584787"/>
    <lineage>
        <taxon>Bacteria</taxon>
        <taxon>Pseudomonadati</taxon>
        <taxon>Pseudomonadota</taxon>
        <taxon>Gammaproteobacteria</taxon>
        <taxon>Enterobacterales</taxon>
        <taxon>Gallaecimonadaceae</taxon>
        <taxon>Gallaecimonas</taxon>
    </lineage>
</organism>
<keyword evidence="1" id="KW-0328">Glycosyltransferase</keyword>
<dbReference type="InterPro" id="IPR010383">
    <property type="entry name" value="Glyco_hydrolase_94_b-supersand"/>
</dbReference>
<dbReference type="Gene3D" id="1.50.10.10">
    <property type="match status" value="1"/>
</dbReference>
<dbReference type="SUPFAM" id="SSF48208">
    <property type="entry name" value="Six-hairpin glycosidases"/>
    <property type="match status" value="1"/>
</dbReference>
<dbReference type="GO" id="GO:0030245">
    <property type="term" value="P:cellulose catabolic process"/>
    <property type="evidence" value="ECO:0007669"/>
    <property type="project" value="InterPro"/>
</dbReference>
<keyword evidence="6" id="KW-1185">Reference proteome</keyword>
<feature type="domain" description="Glycosyl hydrolase 94 catalytic" evidence="4">
    <location>
        <begin position="311"/>
        <end position="708"/>
    </location>
</feature>
<gene>
    <name evidence="5" type="ORF">EDC28_11089</name>
</gene>
<dbReference type="Gene3D" id="2.60.420.10">
    <property type="entry name" value="Maltose phosphorylase, domain 3"/>
    <property type="match status" value="1"/>
</dbReference>
<protein>
    <submittedName>
        <fullName evidence="5">Cellobionic acid phosphorylase</fullName>
    </submittedName>
</protein>
<dbReference type="RefSeq" id="WP_123422373.1">
    <property type="nucleotide sequence ID" value="NZ_RJUL01000010.1"/>
</dbReference>
<dbReference type="Pfam" id="PF06165">
    <property type="entry name" value="GH94_b-supersand"/>
    <property type="match status" value="1"/>
</dbReference>
<dbReference type="PANTHER" id="PTHR37469">
    <property type="entry name" value="CELLOBIONIC ACID PHOSPHORYLASE-RELATED"/>
    <property type="match status" value="1"/>
</dbReference>
<evidence type="ECO:0000259" key="3">
    <source>
        <dbReference type="Pfam" id="PF06165"/>
    </source>
</evidence>
<dbReference type="Pfam" id="PF17167">
    <property type="entry name" value="Glyco_hydro_94"/>
    <property type="match status" value="1"/>
</dbReference>
<dbReference type="InterPro" id="IPR011013">
    <property type="entry name" value="Gal_mutarotase_sf_dom"/>
</dbReference>
<dbReference type="EMBL" id="RJUL01000010">
    <property type="protein sequence ID" value="ROQ22446.1"/>
    <property type="molecule type" value="Genomic_DNA"/>
</dbReference>
<evidence type="ECO:0000313" key="6">
    <source>
        <dbReference type="Proteomes" id="UP000268033"/>
    </source>
</evidence>
<sequence>MMGPTDQGASYRLTSPTAMPKASAFLWNRRMMISLTCRGFATAQFMQPEPAKYAHAPNLEAKTFMQPENPYYAHHPGRFVYVRDDAAGDIYSIPHEPVRRPWDDFAFIAGQSEVSWRLGQPGLAFEWVLSLSEDDLVELWTLKVRNTGTEARALSLYPYFPVGYMSWMNQSGQYHPELAAIICSSVTPYQKVEDYFKNKDFKDKTCLIAEIAPDAFEVRQEAFEGEGGLMHPDALREEHLGCNDARYETPVCAMQYRLTLTPGEERSYRFLFGPAFDEAEVAALRERYFSQDGFSQATDAYRHYVASGRGSLRIETPDAALDNFVNHWLDRQVFYHGDVNRLSTDPQTRNYLQDNMGMVYLQPQKARAAFLKALSQQHRAGEMPDGILLHPGAELKYINQIPHYDQNVWLPVCLSAYLDETGDRAILDERLPYGDSDQQATVLAKINQAMAWLEQNVDERGLSYIAQGDWCDPMNMVGYKGKGVSIWLTLASAYAMKLWADICEGHGEPELAAHHRTVAERFNDAANRHGWDGHWYGRGISDNGQAFGVASDEEGRIFLNPQSWAMLSGAASPEQQQSLMAAVTEQLETPYGVAMLAPAYTRMHEHIGRVTQKHPGSAENGSVYNHASAFYVYALYEAGLADKGYTLLRQMLPCDDTALARGQLPVFIPNYYRGAYRQFPRTAGRSSQLFNTGTIHWFYRCLIDGLFGLKGDGDALRVTPKLPAHWQSAKVTRRFRGAELEVEMRREPGVSAITLELDGKAVAGQRLTGLEPGRRYQLRVRLPEASA</sequence>
<feature type="domain" description="Glycosyl hydrolase 94 supersandwich" evidence="3">
    <location>
        <begin position="73"/>
        <end position="288"/>
    </location>
</feature>
<dbReference type="SUPFAM" id="SSF74650">
    <property type="entry name" value="Galactose mutarotase-like"/>
    <property type="match status" value="1"/>
</dbReference>
<dbReference type="Gene3D" id="2.70.98.40">
    <property type="entry name" value="Glycoside hydrolase, family 65, N-terminal domain"/>
    <property type="match status" value="1"/>
</dbReference>
<reference evidence="5 6" key="1">
    <citation type="submission" date="2018-11" db="EMBL/GenBank/DDBJ databases">
        <title>Genomic Encyclopedia of Type Strains, Phase IV (KMG-IV): sequencing the most valuable type-strain genomes for metagenomic binning, comparative biology and taxonomic classification.</title>
        <authorList>
            <person name="Goeker M."/>
        </authorList>
    </citation>
    <scope>NUCLEOTIDE SEQUENCE [LARGE SCALE GENOMIC DNA]</scope>
    <source>
        <strain evidence="5 6">DSM 21945</strain>
    </source>
</reference>
<evidence type="ECO:0000313" key="5">
    <source>
        <dbReference type="EMBL" id="ROQ22446.1"/>
    </source>
</evidence>
<dbReference type="InterPro" id="IPR052047">
    <property type="entry name" value="GH94_Enzymes"/>
</dbReference>
<dbReference type="GO" id="GO:0016758">
    <property type="term" value="F:hexosyltransferase activity"/>
    <property type="evidence" value="ECO:0007669"/>
    <property type="project" value="InterPro"/>
</dbReference>
<dbReference type="Proteomes" id="UP000268033">
    <property type="component" value="Unassembled WGS sequence"/>
</dbReference>
<accession>A0A3N1PD20</accession>
<dbReference type="InterPro" id="IPR012341">
    <property type="entry name" value="6hp_glycosidase-like_sf"/>
</dbReference>
<dbReference type="GO" id="GO:0030246">
    <property type="term" value="F:carbohydrate binding"/>
    <property type="evidence" value="ECO:0007669"/>
    <property type="project" value="InterPro"/>
</dbReference>
<dbReference type="CDD" id="cd11748">
    <property type="entry name" value="GH94N_NdvB_like"/>
    <property type="match status" value="1"/>
</dbReference>
<dbReference type="InterPro" id="IPR033432">
    <property type="entry name" value="GH94_catalytic"/>
</dbReference>
<dbReference type="InterPro" id="IPR037018">
    <property type="entry name" value="GH65_N"/>
</dbReference>
<name>A0A3N1PD20_9GAMM</name>
<evidence type="ECO:0000256" key="2">
    <source>
        <dbReference type="ARBA" id="ARBA00022679"/>
    </source>
</evidence>
<dbReference type="AlphaFoldDB" id="A0A3N1PD20"/>
<dbReference type="InterPro" id="IPR037814">
    <property type="entry name" value="GH94N_CBAP"/>
</dbReference>
<dbReference type="STRING" id="584787.GCA_001247655_00996"/>
<dbReference type="InterPro" id="IPR008928">
    <property type="entry name" value="6-hairpin_glycosidase_sf"/>
</dbReference>
<proteinExistence type="predicted"/>
<evidence type="ECO:0000259" key="4">
    <source>
        <dbReference type="Pfam" id="PF17167"/>
    </source>
</evidence>